<evidence type="ECO:0000313" key="8">
    <source>
        <dbReference type="Proteomes" id="UP001151699"/>
    </source>
</evidence>
<dbReference type="Pfam" id="PF09471">
    <property type="entry name" value="Peptidase_M64"/>
    <property type="match status" value="1"/>
</dbReference>
<dbReference type="Pfam" id="PF08395">
    <property type="entry name" value="7tm_7"/>
    <property type="match status" value="1"/>
</dbReference>
<sequence>MASAHGAFHTKIHHSKLNRKCLIIEENTLKKYKGFETSDHNELIISKKAAISAPDEVVLNGQDDSQIIEIFAKKMVVLETYIDTICGSKEHLPSLPIRLMEEGLKIEKIVDGGDQANRIDVVFMGDGYTADEQDQFFDDIRRLTDDMFNGDTFRSYLPLFNIWAVFVESSVSGIGYDGPNDTPFRLYREAGQLRAIYTANSQYARQVCQLMGPGGCDYPSLIANDDYYGGLGGEFVISTKSNRTGTVVLRHEMGHSFINVGDEYDNGPTYYGVNSAASLAGVENTWGHWLSGESVREERVIYRLLEYPWANLSLSEQSFSFSSDGQYSRWYLLLSVSAAGEEDSLEFILDGEILPWQSRGSDDREFYDWYRDEGLAAGNHTFSVRSKTPSTNVNIPRMICSVQLHEFGNEDEFHIGNDYISAYPVWDERRRVTYRPTNAGCLMRNMTNIQFCSVCKEGMWHQFLRRISLIDGISVSKVPNADSTKRVVLKTLKLGQLRESGNEVDNERLEVRWSHSGLEQTEFNDRFEIDAKIGYWSVSVQLITDEVRNDPNQLLQDIEHFTVLTFANRIKHENVEITCSKLFVINTQLVFSIISSTVSYLVILVQFELEIEKQ</sequence>
<comment type="subcellular location">
    <subcellularLocation>
        <location evidence="1 6">Cell membrane</location>
        <topology evidence="1 6">Multi-pass membrane protein</topology>
    </subcellularLocation>
</comment>
<organism evidence="7 8">
    <name type="scientific">Pseudolycoriella hygida</name>
    <dbReference type="NCBI Taxonomy" id="35572"/>
    <lineage>
        <taxon>Eukaryota</taxon>
        <taxon>Metazoa</taxon>
        <taxon>Ecdysozoa</taxon>
        <taxon>Arthropoda</taxon>
        <taxon>Hexapoda</taxon>
        <taxon>Insecta</taxon>
        <taxon>Pterygota</taxon>
        <taxon>Neoptera</taxon>
        <taxon>Endopterygota</taxon>
        <taxon>Diptera</taxon>
        <taxon>Nematocera</taxon>
        <taxon>Sciaroidea</taxon>
        <taxon>Sciaridae</taxon>
        <taxon>Pseudolycoriella</taxon>
    </lineage>
</organism>
<dbReference type="Gene3D" id="3.40.390.10">
    <property type="entry name" value="Collagenase (Catalytic Domain)"/>
    <property type="match status" value="1"/>
</dbReference>
<name>A0A9Q0MRV8_9DIPT</name>
<comment type="caution">
    <text evidence="7">The sequence shown here is derived from an EMBL/GenBank/DDBJ whole genome shotgun (WGS) entry which is preliminary data.</text>
</comment>
<keyword evidence="8" id="KW-1185">Reference proteome</keyword>
<dbReference type="EMBL" id="WJQU01000004">
    <property type="protein sequence ID" value="KAJ6636489.1"/>
    <property type="molecule type" value="Genomic_DNA"/>
</dbReference>
<dbReference type="OrthoDB" id="2961863at2759"/>
<dbReference type="AlphaFoldDB" id="A0A9Q0MRV8"/>
<dbReference type="InterPro" id="IPR013604">
    <property type="entry name" value="7TM_chemorcpt"/>
</dbReference>
<dbReference type="GO" id="GO:0050909">
    <property type="term" value="P:sensory perception of taste"/>
    <property type="evidence" value="ECO:0007669"/>
    <property type="project" value="InterPro"/>
</dbReference>
<evidence type="ECO:0000313" key="7">
    <source>
        <dbReference type="EMBL" id="KAJ6636489.1"/>
    </source>
</evidence>
<dbReference type="GO" id="GO:0008237">
    <property type="term" value="F:metallopeptidase activity"/>
    <property type="evidence" value="ECO:0007669"/>
    <property type="project" value="InterPro"/>
</dbReference>
<protein>
    <recommendedName>
        <fullName evidence="6">Gustatory receptor</fullName>
    </recommendedName>
</protein>
<dbReference type="Proteomes" id="UP001151699">
    <property type="component" value="Chromosome C"/>
</dbReference>
<comment type="function">
    <text evidence="6">Gustatory receptor which mediates acceptance or avoidance behavior, depending on its substrates.</text>
</comment>
<evidence type="ECO:0000256" key="6">
    <source>
        <dbReference type="RuleBase" id="RU363108"/>
    </source>
</evidence>
<keyword evidence="6" id="KW-0675">Receptor</keyword>
<evidence type="ECO:0000256" key="2">
    <source>
        <dbReference type="ARBA" id="ARBA00022475"/>
    </source>
</evidence>
<dbReference type="GO" id="GO:0007165">
    <property type="term" value="P:signal transduction"/>
    <property type="evidence" value="ECO:0007669"/>
    <property type="project" value="UniProtKB-KW"/>
</dbReference>
<accession>A0A9Q0MRV8</accession>
<gene>
    <name evidence="7" type="ORF">Bhyg_15079</name>
</gene>
<keyword evidence="2 6" id="KW-1003">Cell membrane</keyword>
<evidence type="ECO:0000256" key="1">
    <source>
        <dbReference type="ARBA" id="ARBA00004651"/>
    </source>
</evidence>
<keyword evidence="5 6" id="KW-0472">Membrane</keyword>
<reference evidence="7" key="1">
    <citation type="submission" date="2022-07" db="EMBL/GenBank/DDBJ databases">
        <authorList>
            <person name="Trinca V."/>
            <person name="Uliana J.V.C."/>
            <person name="Torres T.T."/>
            <person name="Ward R.J."/>
            <person name="Monesi N."/>
        </authorList>
    </citation>
    <scope>NUCLEOTIDE SEQUENCE</scope>
    <source>
        <strain evidence="7">HSMRA1968</strain>
        <tissue evidence="7">Whole embryos</tissue>
    </source>
</reference>
<dbReference type="InterPro" id="IPR024079">
    <property type="entry name" value="MetalloPept_cat_dom_sf"/>
</dbReference>
<evidence type="ECO:0000256" key="5">
    <source>
        <dbReference type="ARBA" id="ARBA00023136"/>
    </source>
</evidence>
<dbReference type="GO" id="GO:0005886">
    <property type="term" value="C:plasma membrane"/>
    <property type="evidence" value="ECO:0007669"/>
    <property type="project" value="UniProtKB-SubCell"/>
</dbReference>
<evidence type="ECO:0000256" key="3">
    <source>
        <dbReference type="ARBA" id="ARBA00022692"/>
    </source>
</evidence>
<evidence type="ECO:0000256" key="4">
    <source>
        <dbReference type="ARBA" id="ARBA00022989"/>
    </source>
</evidence>
<keyword evidence="4" id="KW-1133">Transmembrane helix</keyword>
<comment type="similarity">
    <text evidence="6">Belongs to the insect chemoreceptor superfamily. Gustatory receptor (GR) family.</text>
</comment>
<dbReference type="InterPro" id="IPR019026">
    <property type="entry name" value="Peptidase_M64_IgA"/>
</dbReference>
<proteinExistence type="inferred from homology"/>
<keyword evidence="6" id="KW-0807">Transducer</keyword>
<keyword evidence="3" id="KW-0812">Transmembrane</keyword>